<reference evidence="3" key="1">
    <citation type="submission" date="2019-08" db="EMBL/GenBank/DDBJ databases">
        <title>The genome of the North American firefly Photinus pyralis.</title>
        <authorList>
            <consortium name="Photinus pyralis genome working group"/>
            <person name="Fallon T.R."/>
            <person name="Sander Lower S.E."/>
            <person name="Weng J.-K."/>
        </authorList>
    </citation>
    <scope>NUCLEOTIDE SEQUENCE</scope>
    <source>
        <strain evidence="3">TRF0915ILg1</strain>
        <tissue evidence="3">Whole body</tissue>
    </source>
</reference>
<gene>
    <name evidence="3" type="ORF">ILUMI_02342</name>
</gene>
<comment type="caution">
    <text evidence="3">The sequence shown here is derived from an EMBL/GenBank/DDBJ whole genome shotgun (WGS) entry which is preliminary data.</text>
</comment>
<dbReference type="GO" id="GO:0003677">
    <property type="term" value="F:DNA binding"/>
    <property type="evidence" value="ECO:0007669"/>
    <property type="project" value="TreeGrafter"/>
</dbReference>
<evidence type="ECO:0000313" key="3">
    <source>
        <dbReference type="EMBL" id="KAF2903832.1"/>
    </source>
</evidence>
<dbReference type="InterPro" id="IPR011011">
    <property type="entry name" value="Znf_FYVE_PHD"/>
</dbReference>
<feature type="compositionally biased region" description="Low complexity" evidence="1">
    <location>
        <begin position="292"/>
        <end position="303"/>
    </location>
</feature>
<evidence type="ECO:0000256" key="1">
    <source>
        <dbReference type="SAM" id="MobiDB-lite"/>
    </source>
</evidence>
<sequence length="440" mass="50620">MGYKKAALTLNIPQSTLENRVKKVRQRGQFQHRQQKNLLGEERLLGLTLHDLRGLAFELAERNNLPNNFNNTTQITGKDYLYEFLNRYRNISLKDPEKTSIAQAKAFNRTAVSKFYDLLNSIYEKHNLSPNDIYNVGETGVLTVPNKQSKLLTLRGKKQVGCLSLAERGVLVTAEACMNAAGNFMPPMFVFPRKRKNSLLMDDAPPGSFAYYHESGWINAESFLYWFRRFIQYANPPPQKPVLLILNGHRSHSKSMALIDLAQHLFTPSETTERPQMAELLQAPKDLEPQPSTSSCGSSFSISPMMLMPPPQEEQRERQERKAPKRRLFNPTQDKKGSKAKIEKKKEKTANETITSKEDKKVMQESTSAEEDHEACMFCKELYSQSRAREGWIQCSMCRLWAHEAYMLPGFTPLSLMPKYEIEYIYYNITETMLRIVVIK</sequence>
<evidence type="ECO:0000259" key="2">
    <source>
        <dbReference type="Pfam" id="PF03184"/>
    </source>
</evidence>
<dbReference type="SUPFAM" id="SSF57903">
    <property type="entry name" value="FYVE/PHD zinc finger"/>
    <property type="match status" value="1"/>
</dbReference>
<name>A0A8K0DIF0_IGNLU</name>
<evidence type="ECO:0000313" key="4">
    <source>
        <dbReference type="Proteomes" id="UP000801492"/>
    </source>
</evidence>
<dbReference type="GO" id="GO:0005634">
    <property type="term" value="C:nucleus"/>
    <property type="evidence" value="ECO:0007669"/>
    <property type="project" value="TreeGrafter"/>
</dbReference>
<protein>
    <recommendedName>
        <fullName evidence="2">DDE-1 domain-containing protein</fullName>
    </recommendedName>
</protein>
<proteinExistence type="predicted"/>
<dbReference type="InterPro" id="IPR050863">
    <property type="entry name" value="CenT-Element_Derived"/>
</dbReference>
<dbReference type="InterPro" id="IPR004875">
    <property type="entry name" value="DDE_SF_endonuclease_dom"/>
</dbReference>
<dbReference type="PANTHER" id="PTHR19303">
    <property type="entry name" value="TRANSPOSON"/>
    <property type="match status" value="1"/>
</dbReference>
<dbReference type="Proteomes" id="UP000801492">
    <property type="component" value="Unassembled WGS sequence"/>
</dbReference>
<organism evidence="3 4">
    <name type="scientific">Ignelater luminosus</name>
    <name type="common">Cucubano</name>
    <name type="synonym">Pyrophorus luminosus</name>
    <dbReference type="NCBI Taxonomy" id="2038154"/>
    <lineage>
        <taxon>Eukaryota</taxon>
        <taxon>Metazoa</taxon>
        <taxon>Ecdysozoa</taxon>
        <taxon>Arthropoda</taxon>
        <taxon>Hexapoda</taxon>
        <taxon>Insecta</taxon>
        <taxon>Pterygota</taxon>
        <taxon>Neoptera</taxon>
        <taxon>Endopterygota</taxon>
        <taxon>Coleoptera</taxon>
        <taxon>Polyphaga</taxon>
        <taxon>Elateriformia</taxon>
        <taxon>Elateroidea</taxon>
        <taxon>Elateridae</taxon>
        <taxon>Agrypninae</taxon>
        <taxon>Pyrophorini</taxon>
        <taxon>Ignelater</taxon>
    </lineage>
</organism>
<keyword evidence="4" id="KW-1185">Reference proteome</keyword>
<dbReference type="OrthoDB" id="6766063at2759"/>
<dbReference type="Pfam" id="PF03184">
    <property type="entry name" value="DDE_1"/>
    <property type="match status" value="1"/>
</dbReference>
<feature type="compositionally biased region" description="Basic and acidic residues" evidence="1">
    <location>
        <begin position="333"/>
        <end position="363"/>
    </location>
</feature>
<dbReference type="EMBL" id="VTPC01000924">
    <property type="protein sequence ID" value="KAF2903832.1"/>
    <property type="molecule type" value="Genomic_DNA"/>
</dbReference>
<dbReference type="PANTHER" id="PTHR19303:SF74">
    <property type="entry name" value="POGO TRANSPOSABLE ELEMENT WITH KRAB DOMAIN"/>
    <property type="match status" value="1"/>
</dbReference>
<feature type="compositionally biased region" description="Basic and acidic residues" evidence="1">
    <location>
        <begin position="313"/>
        <end position="322"/>
    </location>
</feature>
<accession>A0A8K0DIF0</accession>
<dbReference type="AlphaFoldDB" id="A0A8K0DIF0"/>
<feature type="domain" description="DDE-1" evidence="2">
    <location>
        <begin position="173"/>
        <end position="257"/>
    </location>
</feature>
<feature type="region of interest" description="Disordered" evidence="1">
    <location>
        <begin position="283"/>
        <end position="363"/>
    </location>
</feature>